<proteinExistence type="predicted"/>
<keyword evidence="2" id="KW-0238">DNA-binding</keyword>
<keyword evidence="1" id="KW-0805">Transcription regulation</keyword>
<dbReference type="InterPro" id="IPR011991">
    <property type="entry name" value="ArsR-like_HTH"/>
</dbReference>
<dbReference type="CDD" id="cd00090">
    <property type="entry name" value="HTH_ARSR"/>
    <property type="match status" value="1"/>
</dbReference>
<organism evidence="5">
    <name type="scientific">marine sediment metagenome</name>
    <dbReference type="NCBI Taxonomy" id="412755"/>
    <lineage>
        <taxon>unclassified sequences</taxon>
        <taxon>metagenomes</taxon>
        <taxon>ecological metagenomes</taxon>
    </lineage>
</organism>
<dbReference type="AlphaFoldDB" id="A0A0F9K024"/>
<dbReference type="InterPro" id="IPR019888">
    <property type="entry name" value="Tscrpt_reg_AsnC-like"/>
</dbReference>
<evidence type="ECO:0000256" key="1">
    <source>
        <dbReference type="ARBA" id="ARBA00023015"/>
    </source>
</evidence>
<dbReference type="PANTHER" id="PTHR43413:SF8">
    <property type="entry name" value="HTH-TYPE TRANSCRIPTIONAL REGULATOR PTR1"/>
    <property type="match status" value="1"/>
</dbReference>
<keyword evidence="3" id="KW-0804">Transcription</keyword>
<dbReference type="InterPro" id="IPR036390">
    <property type="entry name" value="WH_DNA-bd_sf"/>
</dbReference>
<reference evidence="5" key="1">
    <citation type="journal article" date="2015" name="Nature">
        <title>Complex archaea that bridge the gap between prokaryotes and eukaryotes.</title>
        <authorList>
            <person name="Spang A."/>
            <person name="Saw J.H."/>
            <person name="Jorgensen S.L."/>
            <person name="Zaremba-Niedzwiedzka K."/>
            <person name="Martijn J."/>
            <person name="Lind A.E."/>
            <person name="van Eijk R."/>
            <person name="Schleper C."/>
            <person name="Guy L."/>
            <person name="Ettema T.J."/>
        </authorList>
    </citation>
    <scope>NUCLEOTIDE SEQUENCE</scope>
</reference>
<dbReference type="SMART" id="SM00344">
    <property type="entry name" value="HTH_ASNC"/>
    <property type="match status" value="1"/>
</dbReference>
<dbReference type="PRINTS" id="PR00033">
    <property type="entry name" value="HTHASNC"/>
</dbReference>
<dbReference type="PROSITE" id="PS50956">
    <property type="entry name" value="HTH_ASNC_2"/>
    <property type="match status" value="1"/>
</dbReference>
<protein>
    <recommendedName>
        <fullName evidence="4">HTH asnC-type domain-containing protein</fullName>
    </recommendedName>
</protein>
<evidence type="ECO:0000259" key="4">
    <source>
        <dbReference type="PROSITE" id="PS50956"/>
    </source>
</evidence>
<name>A0A0F9K024_9ZZZZ</name>
<evidence type="ECO:0000313" key="5">
    <source>
        <dbReference type="EMBL" id="KKM68061.1"/>
    </source>
</evidence>
<dbReference type="Pfam" id="PF13412">
    <property type="entry name" value="HTH_24"/>
    <property type="match status" value="2"/>
</dbReference>
<sequence length="311" mass="35707">MDEIDFTISLLLMANSRTPYRQFAEMFKMSVNSIHKRVKSMVELGVIKNFNARLGPITLSNYTNIFSFGVSKTKDPKSTIEKIGAHEYIYNVTQASSNLFYIHAHLNNLNKLESLVTFIRQTGQINELTLGIHSSSIDVNIKDLGDTSLSKLDYLIIQEFKDNSRKPITDISVELGVSTKTVRRHLNRLIENGLIVLSIDWYPDKTSEFLSFVQIYLDPSESNEKINIINELRKEFGSKILFSWNFGNLPNLLIICFWTRTMKELQEIEAKLMSKTFDSVKVTILLAGKNFPSWVDKYLEDKINEIKTQSS</sequence>
<dbReference type="GO" id="GO:0043565">
    <property type="term" value="F:sequence-specific DNA binding"/>
    <property type="evidence" value="ECO:0007669"/>
    <property type="project" value="InterPro"/>
</dbReference>
<comment type="caution">
    <text evidence="5">The sequence shown here is derived from an EMBL/GenBank/DDBJ whole genome shotgun (WGS) entry which is preliminary data.</text>
</comment>
<gene>
    <name evidence="5" type="ORF">LCGC14_1464660</name>
</gene>
<dbReference type="Gene3D" id="1.10.10.10">
    <property type="entry name" value="Winged helix-like DNA-binding domain superfamily/Winged helix DNA-binding domain"/>
    <property type="match status" value="2"/>
</dbReference>
<dbReference type="InterPro" id="IPR050684">
    <property type="entry name" value="HTH-Siroheme_Decarb"/>
</dbReference>
<feature type="domain" description="HTH asnC-type" evidence="4">
    <location>
        <begin position="1"/>
        <end position="63"/>
    </location>
</feature>
<evidence type="ECO:0000256" key="2">
    <source>
        <dbReference type="ARBA" id="ARBA00023125"/>
    </source>
</evidence>
<evidence type="ECO:0000256" key="3">
    <source>
        <dbReference type="ARBA" id="ARBA00023163"/>
    </source>
</evidence>
<dbReference type="PANTHER" id="PTHR43413">
    <property type="entry name" value="TRANSCRIPTIONAL REGULATOR, ASNC FAMILY"/>
    <property type="match status" value="1"/>
</dbReference>
<dbReference type="InterPro" id="IPR000485">
    <property type="entry name" value="AsnC-type_HTH_dom"/>
</dbReference>
<accession>A0A0F9K024</accession>
<dbReference type="EMBL" id="LAZR01010236">
    <property type="protein sequence ID" value="KKM68061.1"/>
    <property type="molecule type" value="Genomic_DNA"/>
</dbReference>
<dbReference type="InterPro" id="IPR036388">
    <property type="entry name" value="WH-like_DNA-bd_sf"/>
</dbReference>
<dbReference type="SUPFAM" id="SSF46785">
    <property type="entry name" value="Winged helix' DNA-binding domain"/>
    <property type="match status" value="2"/>
</dbReference>